<accession>A0ABQ2SGY5</accession>
<dbReference type="Proteomes" id="UP000620633">
    <property type="component" value="Unassembled WGS sequence"/>
</dbReference>
<dbReference type="Gene3D" id="2.60.120.10">
    <property type="entry name" value="Jelly Rolls"/>
    <property type="match status" value="1"/>
</dbReference>
<keyword evidence="2" id="KW-1185">Reference proteome</keyword>
<evidence type="ECO:0000313" key="1">
    <source>
        <dbReference type="EMBL" id="GGS25431.1"/>
    </source>
</evidence>
<comment type="caution">
    <text evidence="1">The sequence shown here is derived from an EMBL/GenBank/DDBJ whole genome shotgun (WGS) entry which is preliminary data.</text>
</comment>
<organism evidence="1 2">
    <name type="scientific">Deinococcus knuensis</name>
    <dbReference type="NCBI Taxonomy" id="1837380"/>
    <lineage>
        <taxon>Bacteria</taxon>
        <taxon>Thermotogati</taxon>
        <taxon>Deinococcota</taxon>
        <taxon>Deinococci</taxon>
        <taxon>Deinococcales</taxon>
        <taxon>Deinococcaceae</taxon>
        <taxon>Deinococcus</taxon>
    </lineage>
</organism>
<evidence type="ECO:0000313" key="2">
    <source>
        <dbReference type="Proteomes" id="UP000620633"/>
    </source>
</evidence>
<dbReference type="Pfam" id="PF00908">
    <property type="entry name" value="dTDP_sugar_isom"/>
    <property type="match status" value="1"/>
</dbReference>
<dbReference type="SUPFAM" id="SSF51182">
    <property type="entry name" value="RmlC-like cupins"/>
    <property type="match status" value="1"/>
</dbReference>
<dbReference type="InterPro" id="IPR014710">
    <property type="entry name" value="RmlC-like_jellyroll"/>
</dbReference>
<name>A0ABQ2SGY5_9DEIO</name>
<dbReference type="InterPro" id="IPR000888">
    <property type="entry name" value="RmlC-like"/>
</dbReference>
<dbReference type="PANTHER" id="PTHR21047:SF2">
    <property type="entry name" value="THYMIDINE DIPHOSPHO-4-KETO-RHAMNOSE 3,5-EPIMERASE"/>
    <property type="match status" value="1"/>
</dbReference>
<proteinExistence type="predicted"/>
<reference evidence="2" key="1">
    <citation type="journal article" date="2019" name="Int. J. Syst. Evol. Microbiol.">
        <title>The Global Catalogue of Microorganisms (GCM) 10K type strain sequencing project: providing services to taxonomists for standard genome sequencing and annotation.</title>
        <authorList>
            <consortium name="The Broad Institute Genomics Platform"/>
            <consortium name="The Broad Institute Genome Sequencing Center for Infectious Disease"/>
            <person name="Wu L."/>
            <person name="Ma J."/>
        </authorList>
    </citation>
    <scope>NUCLEOTIDE SEQUENCE [LARGE SCALE GENOMIC DNA]</scope>
    <source>
        <strain evidence="2">JCM 31406</strain>
    </source>
</reference>
<dbReference type="InterPro" id="IPR011051">
    <property type="entry name" value="RmlC_Cupin_sf"/>
</dbReference>
<dbReference type="RefSeq" id="WP_189100640.1">
    <property type="nucleotide sequence ID" value="NZ_BMQO01000005.1"/>
</dbReference>
<dbReference type="PANTHER" id="PTHR21047">
    <property type="entry name" value="DTDP-6-DEOXY-D-GLUCOSE-3,5 EPIMERASE"/>
    <property type="match status" value="1"/>
</dbReference>
<gene>
    <name evidence="1" type="ORF">GCM10008961_16100</name>
</gene>
<sequence>MNDDARLPLHVPLTGPAHAALTHETYPPAPDLSGVWLRPLSKHRAGNGAFMEVLRLGDGVTQHLPGELHLRQLSVSWAAPGRLNAFHLHVKAEQNELWCVLSGQLTVWLADVRAGSPTSGGLRRVILSGEQPALLHIPSGVAHGYRASAQGATLLYGMDAQFDPQDPNEGRLPWDHFGAHLWDEDRG</sequence>
<dbReference type="EMBL" id="BMQO01000005">
    <property type="protein sequence ID" value="GGS25431.1"/>
    <property type="molecule type" value="Genomic_DNA"/>
</dbReference>
<protein>
    <submittedName>
        <fullName evidence="1">LPS biosynthesis protein</fullName>
    </submittedName>
</protein>